<accession>A0A0G1R0S3</accession>
<dbReference type="EMBL" id="LCNH01000014">
    <property type="protein sequence ID" value="KKU50801.1"/>
    <property type="molecule type" value="Genomic_DNA"/>
</dbReference>
<keyword evidence="1" id="KW-1133">Transmembrane helix</keyword>
<sequence>MFNELKTALGGMAPAGGTLAITKIGDLLGIALNVLLGSAVGIGSLGVVLSGIKYVMSKGDPKAKAEAQHALTYSIVAIVLGLGAFAVKAIIFGLLGVTSTDLTNELPSF</sequence>
<gene>
    <name evidence="2" type="ORF">UX73_C0014G0008</name>
</gene>
<keyword evidence="1" id="KW-0472">Membrane</keyword>
<dbReference type="Proteomes" id="UP000034873">
    <property type="component" value="Unassembled WGS sequence"/>
</dbReference>
<feature type="transmembrane region" description="Helical" evidence="1">
    <location>
        <begin position="30"/>
        <end position="49"/>
    </location>
</feature>
<evidence type="ECO:0000313" key="3">
    <source>
        <dbReference type="Proteomes" id="UP000034873"/>
    </source>
</evidence>
<dbReference type="AlphaFoldDB" id="A0A0G1R0S3"/>
<dbReference type="STRING" id="1619122.UX73_C0014G0008"/>
<evidence type="ECO:0000313" key="2">
    <source>
        <dbReference type="EMBL" id="KKU50801.1"/>
    </source>
</evidence>
<organism evidence="2 3">
    <name type="scientific">candidate division WWE3 bacterium GW2011_GWC1_47_10</name>
    <dbReference type="NCBI Taxonomy" id="1619122"/>
    <lineage>
        <taxon>Bacteria</taxon>
        <taxon>Katanobacteria</taxon>
    </lineage>
</organism>
<reference evidence="2 3" key="1">
    <citation type="journal article" date="2015" name="Nature">
        <title>rRNA introns, odd ribosomes, and small enigmatic genomes across a large radiation of phyla.</title>
        <authorList>
            <person name="Brown C.T."/>
            <person name="Hug L.A."/>
            <person name="Thomas B.C."/>
            <person name="Sharon I."/>
            <person name="Castelle C.J."/>
            <person name="Singh A."/>
            <person name="Wilkins M.J."/>
            <person name="Williams K.H."/>
            <person name="Banfield J.F."/>
        </authorList>
    </citation>
    <scope>NUCLEOTIDE SEQUENCE [LARGE SCALE GENOMIC DNA]</scope>
</reference>
<keyword evidence="1" id="KW-0812">Transmembrane</keyword>
<evidence type="ECO:0000256" key="1">
    <source>
        <dbReference type="SAM" id="Phobius"/>
    </source>
</evidence>
<feature type="transmembrane region" description="Helical" evidence="1">
    <location>
        <begin position="70"/>
        <end position="97"/>
    </location>
</feature>
<protein>
    <submittedName>
        <fullName evidence="2">Uncharacterized protein</fullName>
    </submittedName>
</protein>
<comment type="caution">
    <text evidence="2">The sequence shown here is derived from an EMBL/GenBank/DDBJ whole genome shotgun (WGS) entry which is preliminary data.</text>
</comment>
<name>A0A0G1R0S3_UNCKA</name>
<proteinExistence type="predicted"/>